<keyword evidence="1" id="KW-1133">Transmembrane helix</keyword>
<protein>
    <recommendedName>
        <fullName evidence="5">Transmembrane protein</fullName>
    </recommendedName>
</protein>
<evidence type="ECO:0000313" key="3">
    <source>
        <dbReference type="EMBL" id="KAE8038845.1"/>
    </source>
</evidence>
<organism evidence="3 4">
    <name type="scientific">Carpinus fangiana</name>
    <dbReference type="NCBI Taxonomy" id="176857"/>
    <lineage>
        <taxon>Eukaryota</taxon>
        <taxon>Viridiplantae</taxon>
        <taxon>Streptophyta</taxon>
        <taxon>Embryophyta</taxon>
        <taxon>Tracheophyta</taxon>
        <taxon>Spermatophyta</taxon>
        <taxon>Magnoliopsida</taxon>
        <taxon>eudicotyledons</taxon>
        <taxon>Gunneridae</taxon>
        <taxon>Pentapetalae</taxon>
        <taxon>rosids</taxon>
        <taxon>fabids</taxon>
        <taxon>Fagales</taxon>
        <taxon>Betulaceae</taxon>
        <taxon>Carpinus</taxon>
    </lineage>
</organism>
<evidence type="ECO:0000313" key="4">
    <source>
        <dbReference type="Proteomes" id="UP000327013"/>
    </source>
</evidence>
<sequence>MSPMGSFLVFFSLLTILSNARQDRAPHGIVYENPIAFTPSAYDFFHPSTRKSCETSNCSPLPVAAQVVQASPGHESRELASQKGSRVGAGAIAGIAFGLVFAVLLGMGVYYVVITRRDNTSRTNSVQPDA</sequence>
<feature type="transmembrane region" description="Helical" evidence="1">
    <location>
        <begin position="87"/>
        <end position="113"/>
    </location>
</feature>
<keyword evidence="4" id="KW-1185">Reference proteome</keyword>
<keyword evidence="1" id="KW-0472">Membrane</keyword>
<proteinExistence type="predicted"/>
<dbReference type="AlphaFoldDB" id="A0A660KU11"/>
<dbReference type="PANTHER" id="PTHR35718">
    <property type="entry name" value="EXPRESSED PROTEIN"/>
    <property type="match status" value="1"/>
</dbReference>
<evidence type="ECO:0008006" key="5">
    <source>
        <dbReference type="Google" id="ProtNLM"/>
    </source>
</evidence>
<dbReference type="EMBL" id="CM017324">
    <property type="protein sequence ID" value="KAE8038845.1"/>
    <property type="molecule type" value="Genomic_DNA"/>
</dbReference>
<evidence type="ECO:0000256" key="1">
    <source>
        <dbReference type="SAM" id="Phobius"/>
    </source>
</evidence>
<keyword evidence="1" id="KW-0812">Transmembrane</keyword>
<gene>
    <name evidence="3" type="ORF">FH972_011317</name>
</gene>
<reference evidence="3 4" key="1">
    <citation type="submission" date="2019-06" db="EMBL/GenBank/DDBJ databases">
        <title>A chromosomal-level reference genome of Carpinus fangiana (Coryloideae, Betulaceae).</title>
        <authorList>
            <person name="Yang X."/>
            <person name="Wang Z."/>
            <person name="Zhang L."/>
            <person name="Hao G."/>
            <person name="Liu J."/>
            <person name="Yang Y."/>
        </authorList>
    </citation>
    <scope>NUCLEOTIDE SEQUENCE [LARGE SCALE GENOMIC DNA]</scope>
    <source>
        <strain evidence="3">Cfa_2016G</strain>
        <tissue evidence="3">Leaf</tissue>
    </source>
</reference>
<name>A0A660KU11_9ROSI</name>
<evidence type="ECO:0000256" key="2">
    <source>
        <dbReference type="SAM" id="SignalP"/>
    </source>
</evidence>
<dbReference type="OrthoDB" id="1929763at2759"/>
<feature type="chain" id="PRO_5024815142" description="Transmembrane protein" evidence="2">
    <location>
        <begin position="21"/>
        <end position="130"/>
    </location>
</feature>
<dbReference type="Proteomes" id="UP000327013">
    <property type="component" value="Chromosome 4"/>
</dbReference>
<accession>A0A660KU11</accession>
<feature type="signal peptide" evidence="2">
    <location>
        <begin position="1"/>
        <end position="20"/>
    </location>
</feature>
<dbReference type="PANTHER" id="PTHR35718:SF1">
    <property type="entry name" value="EXPRESSED PROTEIN"/>
    <property type="match status" value="1"/>
</dbReference>
<keyword evidence="2" id="KW-0732">Signal</keyword>